<dbReference type="PANTHER" id="PTHR34193">
    <property type="entry name" value="OS11G0199801 PROTEIN"/>
    <property type="match status" value="1"/>
</dbReference>
<organism evidence="2 3">
    <name type="scientific">Rehmannia glutinosa</name>
    <name type="common">Chinese foxglove</name>
    <dbReference type="NCBI Taxonomy" id="99300"/>
    <lineage>
        <taxon>Eukaryota</taxon>
        <taxon>Viridiplantae</taxon>
        <taxon>Streptophyta</taxon>
        <taxon>Embryophyta</taxon>
        <taxon>Tracheophyta</taxon>
        <taxon>Spermatophyta</taxon>
        <taxon>Magnoliopsida</taxon>
        <taxon>eudicotyledons</taxon>
        <taxon>Gunneridae</taxon>
        <taxon>Pentapetalae</taxon>
        <taxon>asterids</taxon>
        <taxon>lamiids</taxon>
        <taxon>Lamiales</taxon>
        <taxon>Orobanchaceae</taxon>
        <taxon>Rehmannieae</taxon>
        <taxon>Rehmannia</taxon>
    </lineage>
</organism>
<feature type="region of interest" description="Disordered" evidence="1">
    <location>
        <begin position="185"/>
        <end position="259"/>
    </location>
</feature>
<comment type="caution">
    <text evidence="2">The sequence shown here is derived from an EMBL/GenBank/DDBJ whole genome shotgun (WGS) entry which is preliminary data.</text>
</comment>
<feature type="compositionally biased region" description="Low complexity" evidence="1">
    <location>
        <begin position="185"/>
        <end position="197"/>
    </location>
</feature>
<evidence type="ECO:0000313" key="2">
    <source>
        <dbReference type="EMBL" id="KAK6115611.1"/>
    </source>
</evidence>
<dbReference type="Proteomes" id="UP001318860">
    <property type="component" value="Unassembled WGS sequence"/>
</dbReference>
<accession>A0ABR0TZE3</accession>
<feature type="region of interest" description="Disordered" evidence="1">
    <location>
        <begin position="31"/>
        <end position="72"/>
    </location>
</feature>
<name>A0ABR0TZE3_REHGL</name>
<sequence>MFDPRTQYDHRLAQNNKNCVNFSGDEETVQFRPNNHQESMENDDDSGVCSPPLWKSSPSPSPSPSQPLLSYKSLSPNSRAQAIARGQRELMEMVKNMPESSYELSLKDLVEHHKMEIIQPPQLEILNVINGKNQILQQRGVVKVKRQESKSSDKNMMRNGSFENKGLFLKMGFPFSFYSKKKNKFGSSNSSGKVSPKIDQVVKGGGGERDWWKKKFTGSSDSDSSRTSINSGSTESTAGGSTESTAGGSSSGRSYSGAQRKKHGFLSGCWAFFQSRSNKSVE</sequence>
<dbReference type="PANTHER" id="PTHR34193:SF1">
    <property type="entry name" value="EXPRESSED PROTEIN"/>
    <property type="match status" value="1"/>
</dbReference>
<evidence type="ECO:0000256" key="1">
    <source>
        <dbReference type="SAM" id="MobiDB-lite"/>
    </source>
</evidence>
<keyword evidence="3" id="KW-1185">Reference proteome</keyword>
<protein>
    <submittedName>
        <fullName evidence="2">Uncharacterized protein</fullName>
    </submittedName>
</protein>
<evidence type="ECO:0000313" key="3">
    <source>
        <dbReference type="Proteomes" id="UP001318860"/>
    </source>
</evidence>
<proteinExistence type="predicted"/>
<reference evidence="2 3" key="1">
    <citation type="journal article" date="2021" name="Comput. Struct. Biotechnol. J.">
        <title>De novo genome assembly of the potent medicinal plant Rehmannia glutinosa using nanopore technology.</title>
        <authorList>
            <person name="Ma L."/>
            <person name="Dong C."/>
            <person name="Song C."/>
            <person name="Wang X."/>
            <person name="Zheng X."/>
            <person name="Niu Y."/>
            <person name="Chen S."/>
            <person name="Feng W."/>
        </authorList>
    </citation>
    <scope>NUCLEOTIDE SEQUENCE [LARGE SCALE GENOMIC DNA]</scope>
    <source>
        <strain evidence="2">DH-2019</strain>
    </source>
</reference>
<dbReference type="EMBL" id="JABTTQ020003506">
    <property type="protein sequence ID" value="KAK6115611.1"/>
    <property type="molecule type" value="Genomic_DNA"/>
</dbReference>
<feature type="compositionally biased region" description="Low complexity" evidence="1">
    <location>
        <begin position="217"/>
        <end position="258"/>
    </location>
</feature>
<gene>
    <name evidence="2" type="ORF">DH2020_007880</name>
</gene>